<protein>
    <submittedName>
        <fullName evidence="2">Uncharacterized protein</fullName>
    </submittedName>
</protein>
<comment type="caution">
    <text evidence="2">The sequence shown here is derived from an EMBL/GenBank/DDBJ whole genome shotgun (WGS) entry which is preliminary data.</text>
</comment>
<accession>A0A645I644</accession>
<name>A0A645I644_9ZZZZ</name>
<feature type="region of interest" description="Disordered" evidence="1">
    <location>
        <begin position="1"/>
        <end position="22"/>
    </location>
</feature>
<gene>
    <name evidence="2" type="ORF">SDC9_194171</name>
</gene>
<proteinExistence type="predicted"/>
<sequence>MRSVGIPQNEHFGRATRKRDVSNPSAGFTAITCLGSQISIRMQTVTRLVLMQIFCGLWPSPKGWRVTAPLARELGVAGIR</sequence>
<evidence type="ECO:0000313" key="2">
    <source>
        <dbReference type="EMBL" id="MPN46580.1"/>
    </source>
</evidence>
<reference evidence="2" key="1">
    <citation type="submission" date="2019-08" db="EMBL/GenBank/DDBJ databases">
        <authorList>
            <person name="Kucharzyk K."/>
            <person name="Murdoch R.W."/>
            <person name="Higgins S."/>
            <person name="Loffler F."/>
        </authorList>
    </citation>
    <scope>NUCLEOTIDE SEQUENCE</scope>
</reference>
<dbReference type="AlphaFoldDB" id="A0A645I644"/>
<evidence type="ECO:0000256" key="1">
    <source>
        <dbReference type="SAM" id="MobiDB-lite"/>
    </source>
</evidence>
<dbReference type="EMBL" id="VSSQ01107367">
    <property type="protein sequence ID" value="MPN46580.1"/>
    <property type="molecule type" value="Genomic_DNA"/>
</dbReference>
<organism evidence="2">
    <name type="scientific">bioreactor metagenome</name>
    <dbReference type="NCBI Taxonomy" id="1076179"/>
    <lineage>
        <taxon>unclassified sequences</taxon>
        <taxon>metagenomes</taxon>
        <taxon>ecological metagenomes</taxon>
    </lineage>
</organism>